<reference evidence="1 2" key="1">
    <citation type="submission" date="2019-09" db="EMBL/GenBank/DDBJ databases">
        <authorList>
            <person name="Ou C."/>
        </authorList>
    </citation>
    <scope>NUCLEOTIDE SEQUENCE [LARGE SCALE GENOMIC DNA]</scope>
    <source>
        <strain evidence="1">S2</strain>
        <tissue evidence="1">Leaf</tissue>
    </source>
</reference>
<dbReference type="AlphaFoldDB" id="A0A5N5G8V8"/>
<protein>
    <submittedName>
        <fullName evidence="1">17.6 kDa class I heat shock protein</fullName>
    </submittedName>
</protein>
<sequence>MSIIPINKRRGSTVFDDPRWPSADLWEPFTDFPFPFPSPISNIFREFNPFSSVNFRLNRRETGNAHVCSRSDADCGSFTTRMKLPDDAGIEELNAFMSNVPLNANVTVPKEAAVTGRHDVGVIQIWGFFLYESK</sequence>
<dbReference type="Proteomes" id="UP000327157">
    <property type="component" value="Chromosome 11"/>
</dbReference>
<gene>
    <name evidence="1" type="ORF">D8674_006781</name>
</gene>
<reference evidence="2" key="2">
    <citation type="submission" date="2019-10" db="EMBL/GenBank/DDBJ databases">
        <title>A de novo genome assembly of a pear dwarfing rootstock.</title>
        <authorList>
            <person name="Wang F."/>
            <person name="Wang J."/>
            <person name="Li S."/>
            <person name="Zhang Y."/>
            <person name="Fang M."/>
            <person name="Ma L."/>
            <person name="Zhao Y."/>
            <person name="Jiang S."/>
        </authorList>
    </citation>
    <scope>NUCLEOTIDE SEQUENCE [LARGE SCALE GENOMIC DNA]</scope>
</reference>
<comment type="caution">
    <text evidence="1">The sequence shown here is derived from an EMBL/GenBank/DDBJ whole genome shotgun (WGS) entry which is preliminary data.</text>
</comment>
<name>A0A5N5G8V8_9ROSA</name>
<organism evidence="1 2">
    <name type="scientific">Pyrus ussuriensis x Pyrus communis</name>
    <dbReference type="NCBI Taxonomy" id="2448454"/>
    <lineage>
        <taxon>Eukaryota</taxon>
        <taxon>Viridiplantae</taxon>
        <taxon>Streptophyta</taxon>
        <taxon>Embryophyta</taxon>
        <taxon>Tracheophyta</taxon>
        <taxon>Spermatophyta</taxon>
        <taxon>Magnoliopsida</taxon>
        <taxon>eudicotyledons</taxon>
        <taxon>Gunneridae</taxon>
        <taxon>Pentapetalae</taxon>
        <taxon>rosids</taxon>
        <taxon>fabids</taxon>
        <taxon>Rosales</taxon>
        <taxon>Rosaceae</taxon>
        <taxon>Amygdaloideae</taxon>
        <taxon>Maleae</taxon>
        <taxon>Pyrus</taxon>
    </lineage>
</organism>
<keyword evidence="1" id="KW-0346">Stress response</keyword>
<evidence type="ECO:0000313" key="2">
    <source>
        <dbReference type="Proteomes" id="UP000327157"/>
    </source>
</evidence>
<keyword evidence="2" id="KW-1185">Reference proteome</keyword>
<proteinExistence type="predicted"/>
<dbReference type="OrthoDB" id="1431247at2759"/>
<accession>A0A5N5G8V8</accession>
<reference evidence="1 2" key="3">
    <citation type="submission" date="2019-11" db="EMBL/GenBank/DDBJ databases">
        <title>A de novo genome assembly of a pear dwarfing rootstock.</title>
        <authorList>
            <person name="Wang F."/>
            <person name="Wang J."/>
            <person name="Li S."/>
            <person name="Zhang Y."/>
            <person name="Fang M."/>
            <person name="Ma L."/>
            <person name="Zhao Y."/>
            <person name="Jiang S."/>
        </authorList>
    </citation>
    <scope>NUCLEOTIDE SEQUENCE [LARGE SCALE GENOMIC DNA]</scope>
    <source>
        <strain evidence="1">S2</strain>
        <tissue evidence="1">Leaf</tissue>
    </source>
</reference>
<dbReference type="EMBL" id="SMOL01000559">
    <property type="protein sequence ID" value="KAB2607064.1"/>
    <property type="molecule type" value="Genomic_DNA"/>
</dbReference>
<evidence type="ECO:0000313" key="1">
    <source>
        <dbReference type="EMBL" id="KAB2607064.1"/>
    </source>
</evidence>